<dbReference type="OrthoDB" id="9827947at2"/>
<dbReference type="AlphaFoldDB" id="A0A0C1N0L8"/>
<organism evidence="2 3">
    <name type="scientific">Candidatus Jidaibacter acanthamoebae</name>
    <dbReference type="NCBI Taxonomy" id="86105"/>
    <lineage>
        <taxon>Bacteria</taxon>
        <taxon>Pseudomonadati</taxon>
        <taxon>Pseudomonadota</taxon>
        <taxon>Alphaproteobacteria</taxon>
        <taxon>Rickettsiales</taxon>
        <taxon>Candidatus Midichloriaceae</taxon>
        <taxon>Candidatus Jidaibacter</taxon>
    </lineage>
</organism>
<accession>A0A0C1N0L8</accession>
<evidence type="ECO:0000256" key="1">
    <source>
        <dbReference type="SAM" id="MobiDB-lite"/>
    </source>
</evidence>
<dbReference type="RefSeq" id="WP_039455087.1">
    <property type="nucleotide sequence ID" value="NZ_JSWE01000058.1"/>
</dbReference>
<gene>
    <name evidence="2" type="ORF">NF27_CG00360</name>
</gene>
<comment type="caution">
    <text evidence="2">The sequence shown here is derived from an EMBL/GenBank/DDBJ whole genome shotgun (WGS) entry which is preliminary data.</text>
</comment>
<proteinExistence type="predicted"/>
<protein>
    <submittedName>
        <fullName evidence="2">Uncharacterized protein</fullName>
    </submittedName>
</protein>
<evidence type="ECO:0000313" key="3">
    <source>
        <dbReference type="Proteomes" id="UP000031258"/>
    </source>
</evidence>
<name>A0A0C1N0L8_9RICK</name>
<dbReference type="EMBL" id="JSWE01000058">
    <property type="protein sequence ID" value="KIE05856.1"/>
    <property type="molecule type" value="Genomic_DNA"/>
</dbReference>
<feature type="compositionally biased region" description="Basic and acidic residues" evidence="1">
    <location>
        <begin position="140"/>
        <end position="154"/>
    </location>
</feature>
<dbReference type="STRING" id="86105.NF27_CG00360"/>
<dbReference type="Proteomes" id="UP000031258">
    <property type="component" value="Unassembled WGS sequence"/>
</dbReference>
<reference evidence="2 3" key="1">
    <citation type="submission" date="2014-11" db="EMBL/GenBank/DDBJ databases">
        <title>A Rickettsiales Symbiont of Amoebae With Ancient Features.</title>
        <authorList>
            <person name="Schulz F."/>
            <person name="Martijn J."/>
            <person name="Wascher F."/>
            <person name="Kostanjsek R."/>
            <person name="Ettema T.J."/>
            <person name="Horn M."/>
        </authorList>
    </citation>
    <scope>NUCLEOTIDE SEQUENCE [LARGE SCALE GENOMIC DNA]</scope>
    <source>
        <strain evidence="2 3">UWC36</strain>
    </source>
</reference>
<feature type="region of interest" description="Disordered" evidence="1">
    <location>
        <begin position="110"/>
        <end position="154"/>
    </location>
</feature>
<evidence type="ECO:0000313" key="2">
    <source>
        <dbReference type="EMBL" id="KIE05856.1"/>
    </source>
</evidence>
<sequence>MATFHDSELKGNKTQFEGVSWHGATTEGIINETKTPLPGKEDLMLESEIIQNKSIFSFIRELFSKQKEITETERLTPSLPESEVPIIEDMLPEQNIIEATEVTLQEIKSEAPTVKNIPSEQSITEAPEALQQETSPVEKATVRDKIINSDQIQR</sequence>
<keyword evidence="3" id="KW-1185">Reference proteome</keyword>